<organism evidence="2 3">
    <name type="scientific">Nocardia terrae</name>
    <dbReference type="NCBI Taxonomy" id="2675851"/>
    <lineage>
        <taxon>Bacteria</taxon>
        <taxon>Bacillati</taxon>
        <taxon>Actinomycetota</taxon>
        <taxon>Actinomycetes</taxon>
        <taxon>Mycobacteriales</taxon>
        <taxon>Nocardiaceae</taxon>
        <taxon>Nocardia</taxon>
    </lineage>
</organism>
<comment type="caution">
    <text evidence="2">The sequence shown here is derived from an EMBL/GenBank/DDBJ whole genome shotgun (WGS) entry which is preliminary data.</text>
</comment>
<dbReference type="EMBL" id="WRPP01000011">
    <property type="protein sequence ID" value="MVU82831.1"/>
    <property type="molecule type" value="Genomic_DNA"/>
</dbReference>
<proteinExistence type="inferred from homology"/>
<comment type="similarity">
    <text evidence="1">Belongs to the enoyl-CoA hydratase/isomerase family.</text>
</comment>
<keyword evidence="3" id="KW-1185">Reference proteome</keyword>
<dbReference type="RefSeq" id="WP_157392446.1">
    <property type="nucleotide sequence ID" value="NZ_WRPP01000011.1"/>
</dbReference>
<dbReference type="NCBIfam" id="NF004525">
    <property type="entry name" value="PRK05870.1"/>
    <property type="match status" value="1"/>
</dbReference>
<reference evidence="2 3" key="1">
    <citation type="submission" date="2019-12" db="EMBL/GenBank/DDBJ databases">
        <title>Nocardia sp. nov. ET3-3 isolated from soil.</title>
        <authorList>
            <person name="Kanchanasin P."/>
            <person name="Tanasupawat S."/>
            <person name="Yuki M."/>
            <person name="Kudo T."/>
        </authorList>
    </citation>
    <scope>NUCLEOTIDE SEQUENCE [LARGE SCALE GENOMIC DNA]</scope>
    <source>
        <strain evidence="2 3">ET3-3</strain>
    </source>
</reference>
<dbReference type="SUPFAM" id="SSF52096">
    <property type="entry name" value="ClpP/crotonase"/>
    <property type="match status" value="1"/>
</dbReference>
<protein>
    <submittedName>
        <fullName evidence="2">Enoyl-CoA hydratase</fullName>
        <ecNumber evidence="2">4.2.1.17</ecNumber>
    </submittedName>
</protein>
<sequence length="253" mass="26217">MAEIKVERRNSVALVTVHDPDKRNALTLDLSADLADAVADAEHDESVHALVVTGTPPAFCAGANLTALGEAKEAGLRAIYEGFLAVARCKLPTVAAVGGQAVGAGLNLALAADVRFANPKARFDARFLKLGIHPGGGMTWMLQRAVGPQQAAAMTLFGEVLSATAAEQAGLVHRVVDGDHDALVEAAVEFASATADVPRELLITTKRTMRATRSIAAHAEAVSTEVVPQLASLESPEFAARLAAIQARISGSA</sequence>
<dbReference type="Pfam" id="PF00378">
    <property type="entry name" value="ECH_1"/>
    <property type="match status" value="1"/>
</dbReference>
<dbReference type="Gene3D" id="3.90.226.10">
    <property type="entry name" value="2-enoyl-CoA Hydratase, Chain A, domain 1"/>
    <property type="match status" value="1"/>
</dbReference>
<evidence type="ECO:0000313" key="2">
    <source>
        <dbReference type="EMBL" id="MVU82831.1"/>
    </source>
</evidence>
<dbReference type="Proteomes" id="UP000466794">
    <property type="component" value="Unassembled WGS sequence"/>
</dbReference>
<dbReference type="CDD" id="cd06558">
    <property type="entry name" value="crotonase-like"/>
    <property type="match status" value="1"/>
</dbReference>
<dbReference type="EC" id="4.2.1.17" evidence="2"/>
<dbReference type="GO" id="GO:0004300">
    <property type="term" value="F:enoyl-CoA hydratase activity"/>
    <property type="evidence" value="ECO:0007669"/>
    <property type="project" value="UniProtKB-EC"/>
</dbReference>
<dbReference type="AlphaFoldDB" id="A0A7K1V8M0"/>
<dbReference type="InterPro" id="IPR029045">
    <property type="entry name" value="ClpP/crotonase-like_dom_sf"/>
</dbReference>
<accession>A0A7K1V8M0</accession>
<name>A0A7K1V8M0_9NOCA</name>
<evidence type="ECO:0000313" key="3">
    <source>
        <dbReference type="Proteomes" id="UP000466794"/>
    </source>
</evidence>
<dbReference type="PANTHER" id="PTHR43802">
    <property type="entry name" value="ENOYL-COA HYDRATASE"/>
    <property type="match status" value="1"/>
</dbReference>
<gene>
    <name evidence="2" type="ORF">GPX89_37055</name>
</gene>
<dbReference type="InterPro" id="IPR001753">
    <property type="entry name" value="Enoyl-CoA_hydra/iso"/>
</dbReference>
<dbReference type="PANTHER" id="PTHR43802:SF1">
    <property type="entry name" value="IP11341P-RELATED"/>
    <property type="match status" value="1"/>
</dbReference>
<evidence type="ECO:0000256" key="1">
    <source>
        <dbReference type="ARBA" id="ARBA00005254"/>
    </source>
</evidence>
<keyword evidence="2" id="KW-0456">Lyase</keyword>